<dbReference type="EMBL" id="JMIX01000003">
    <property type="protein sequence ID" value="KEO99017.1"/>
    <property type="molecule type" value="Genomic_DNA"/>
</dbReference>
<dbReference type="Pfam" id="PF00494">
    <property type="entry name" value="SQS_PSY"/>
    <property type="match status" value="1"/>
</dbReference>
<organism evidence="1 2">
    <name type="scientific">Erythrobacter litoralis</name>
    <dbReference type="NCBI Taxonomy" id="39960"/>
    <lineage>
        <taxon>Bacteria</taxon>
        <taxon>Pseudomonadati</taxon>
        <taxon>Pseudomonadota</taxon>
        <taxon>Alphaproteobacteria</taxon>
        <taxon>Sphingomonadales</taxon>
        <taxon>Erythrobacteraceae</taxon>
        <taxon>Erythrobacter/Porphyrobacter group</taxon>
        <taxon>Erythrobacter</taxon>
    </lineage>
</organism>
<evidence type="ECO:0000313" key="1">
    <source>
        <dbReference type="EMBL" id="KEO99017.1"/>
    </source>
</evidence>
<dbReference type="InterPro" id="IPR008949">
    <property type="entry name" value="Isoprenoid_synthase_dom_sf"/>
</dbReference>
<dbReference type="Proteomes" id="UP000027866">
    <property type="component" value="Unassembled WGS sequence"/>
</dbReference>
<dbReference type="SUPFAM" id="SSF48576">
    <property type="entry name" value="Terpenoid synthases"/>
    <property type="match status" value="1"/>
</dbReference>
<evidence type="ECO:0008006" key="3">
    <source>
        <dbReference type="Google" id="ProtNLM"/>
    </source>
</evidence>
<proteinExistence type="predicted"/>
<gene>
    <name evidence="1" type="ORF">EH32_07905</name>
</gene>
<name>A0A074NMH9_9SPHN</name>
<sequence length="216" mass="23151">MTPPDEDLSAEAEVALAYSPAELRAALHAALALDQRLARIAGQTSEVMLGQMRLAWWRDMLKSPAAERPRGDAVLDLIALHWQGRETALGQVVDAWEVLVAAEAMERVDIIAFARGRAAPFAALAQGEEEAECALAAGLRWALAEAAPRLSDASERERFVKLGLEHVEARGRLPRALRGLAVLDALAIRALKRGGRPLMEGRGAALTALRAAVLGS</sequence>
<dbReference type="PATRIC" id="fig|39960.10.peg.1579"/>
<dbReference type="InterPro" id="IPR002060">
    <property type="entry name" value="Squ/phyt_synthse"/>
</dbReference>
<dbReference type="RefSeq" id="WP_083228517.1">
    <property type="nucleotide sequence ID" value="NZ_CP017057.1"/>
</dbReference>
<comment type="caution">
    <text evidence="1">The sequence shown here is derived from an EMBL/GenBank/DDBJ whole genome shotgun (WGS) entry which is preliminary data.</text>
</comment>
<accession>A0A074NMH9</accession>
<dbReference type="OrthoDB" id="9814909at2"/>
<dbReference type="KEGG" id="elq:Ga0102493_112484"/>
<reference evidence="1 2" key="1">
    <citation type="submission" date="2014-04" db="EMBL/GenBank/DDBJ databases">
        <title>A comprehensive comparison of genomes of Erythrobacter spp. Strains.</title>
        <authorList>
            <person name="Zheng Q."/>
        </authorList>
    </citation>
    <scope>NUCLEOTIDE SEQUENCE [LARGE SCALE GENOMIC DNA]</scope>
    <source>
        <strain evidence="1 2">DSM 8509</strain>
    </source>
</reference>
<dbReference type="AlphaFoldDB" id="A0A074NMH9"/>
<evidence type="ECO:0000313" key="2">
    <source>
        <dbReference type="Proteomes" id="UP000027866"/>
    </source>
</evidence>
<protein>
    <recommendedName>
        <fullName evidence="3">Phytoene synthase</fullName>
    </recommendedName>
</protein>
<keyword evidence="2" id="KW-1185">Reference proteome</keyword>